<evidence type="ECO:0000313" key="3">
    <source>
        <dbReference type="Proteomes" id="UP000580839"/>
    </source>
</evidence>
<evidence type="ECO:0000256" key="1">
    <source>
        <dbReference type="SAM" id="SignalP"/>
    </source>
</evidence>
<reference evidence="2 3" key="1">
    <citation type="submission" date="2020-04" db="EMBL/GenBank/DDBJ databases">
        <title>Metagenomic profiling of ammonia- and methane-oxidizing microorganisms in a Dutch drinking water treatment plant.</title>
        <authorList>
            <person name="Poghosyan L."/>
            <person name="Leucker S."/>
        </authorList>
    </citation>
    <scope>NUCLEOTIDE SEQUENCE [LARGE SCALE GENOMIC DNA]</scope>
    <source>
        <strain evidence="2">S-RSF-IL-03</strain>
    </source>
</reference>
<feature type="signal peptide" evidence="1">
    <location>
        <begin position="1"/>
        <end position="31"/>
    </location>
</feature>
<protein>
    <recommendedName>
        <fullName evidence="4">Outer-membrane lipoprotein LolB</fullName>
    </recommendedName>
</protein>
<proteinExistence type="predicted"/>
<evidence type="ECO:0000313" key="2">
    <source>
        <dbReference type="EMBL" id="NOT32559.1"/>
    </source>
</evidence>
<name>A0A849STI3_UNCEI</name>
<gene>
    <name evidence="2" type="ORF">HOP12_00125</name>
</gene>
<dbReference type="AlphaFoldDB" id="A0A849STI3"/>
<keyword evidence="1" id="KW-0732">Signal</keyword>
<feature type="non-terminal residue" evidence="2">
    <location>
        <position position="223"/>
    </location>
</feature>
<dbReference type="PROSITE" id="PS51257">
    <property type="entry name" value="PROKAR_LIPOPROTEIN"/>
    <property type="match status" value="1"/>
</dbReference>
<sequence>MRRERGRRGRLNGLLAAATLAALLAGCAAPAPHGASDLVTDHARVAFDRHVESRRRAAAVEGDALIWTEWRGQRLPGVSVRLYLAGPDACRLRVRGALGLALEAAVWGDSLMAWLPSERAALAFDVEADSIAFRDPGARVWEALASAWKPPTLAWERAVTRDSGRVLEWRDRADSLTLAVDRAGRPTWLRVRPAGGAPGLTVHYTSWLEVAGTPWPERVEASL</sequence>
<organism evidence="2 3">
    <name type="scientific">Eiseniibacteriota bacterium</name>
    <dbReference type="NCBI Taxonomy" id="2212470"/>
    <lineage>
        <taxon>Bacteria</taxon>
        <taxon>Candidatus Eiseniibacteriota</taxon>
    </lineage>
</organism>
<dbReference type="EMBL" id="JABFRW010000002">
    <property type="protein sequence ID" value="NOT32559.1"/>
    <property type="molecule type" value="Genomic_DNA"/>
</dbReference>
<accession>A0A849STI3</accession>
<feature type="chain" id="PRO_5032713085" description="Outer-membrane lipoprotein LolB" evidence="1">
    <location>
        <begin position="32"/>
        <end position="223"/>
    </location>
</feature>
<dbReference type="Proteomes" id="UP000580839">
    <property type="component" value="Unassembled WGS sequence"/>
</dbReference>
<evidence type="ECO:0008006" key="4">
    <source>
        <dbReference type="Google" id="ProtNLM"/>
    </source>
</evidence>
<comment type="caution">
    <text evidence="2">The sequence shown here is derived from an EMBL/GenBank/DDBJ whole genome shotgun (WGS) entry which is preliminary data.</text>
</comment>